<dbReference type="SUPFAM" id="SSF47370">
    <property type="entry name" value="Bromodomain"/>
    <property type="match status" value="1"/>
</dbReference>
<reference evidence="5" key="3">
    <citation type="submission" date="2022-06" db="UniProtKB">
        <authorList>
            <consortium name="EnsemblMetazoa"/>
        </authorList>
    </citation>
    <scope>IDENTIFICATION</scope>
</reference>
<gene>
    <name evidence="4" type="ORF">SSS_6495</name>
</gene>
<dbReference type="Pfam" id="PF00439">
    <property type="entry name" value="Bromodomain"/>
    <property type="match status" value="1"/>
</dbReference>
<feature type="region of interest" description="Disordered" evidence="2">
    <location>
        <begin position="455"/>
        <end position="475"/>
    </location>
</feature>
<dbReference type="EnsemblMetazoa" id="SSS_6495s_mrna">
    <property type="protein sequence ID" value="KAF7490670.1"/>
    <property type="gene ID" value="SSS_6495"/>
</dbReference>
<protein>
    <submittedName>
        <fullName evidence="4">Bromodomain-containing protein 8</fullName>
    </submittedName>
</protein>
<dbReference type="InterPro" id="IPR001487">
    <property type="entry name" value="Bromodomain"/>
</dbReference>
<reference evidence="6" key="1">
    <citation type="journal article" date="2020" name="PLoS Negl. Trop. Dis.">
        <title>High-quality nuclear genome for Sarcoptes scabiei-A critical resource for a neglected parasite.</title>
        <authorList>
            <person name="Korhonen P.K."/>
            <person name="Gasser R.B."/>
            <person name="Ma G."/>
            <person name="Wang T."/>
            <person name="Stroehlein A.J."/>
            <person name="Young N.D."/>
            <person name="Ang C.S."/>
            <person name="Fernando D.D."/>
            <person name="Lu H.C."/>
            <person name="Taylor S."/>
            <person name="Reynolds S.L."/>
            <person name="Mofiz E."/>
            <person name="Najaraj S.H."/>
            <person name="Gowda H."/>
            <person name="Madugundu A."/>
            <person name="Renuse S."/>
            <person name="Holt D."/>
            <person name="Pandey A."/>
            <person name="Papenfuss A.T."/>
            <person name="Fischer K."/>
        </authorList>
    </citation>
    <scope>NUCLEOTIDE SEQUENCE [LARGE SCALE GENOMIC DNA]</scope>
</reference>
<evidence type="ECO:0000259" key="3">
    <source>
        <dbReference type="Pfam" id="PF00439"/>
    </source>
</evidence>
<dbReference type="EMBL" id="WVUK01000062">
    <property type="protein sequence ID" value="KAF7490670.1"/>
    <property type="molecule type" value="Genomic_DNA"/>
</dbReference>
<evidence type="ECO:0000313" key="6">
    <source>
        <dbReference type="Proteomes" id="UP000070412"/>
    </source>
</evidence>
<evidence type="ECO:0000256" key="2">
    <source>
        <dbReference type="SAM" id="MobiDB-lite"/>
    </source>
</evidence>
<keyword evidence="1" id="KW-0103">Bromodomain</keyword>
<dbReference type="InterPro" id="IPR036427">
    <property type="entry name" value="Bromodomain-like_sf"/>
</dbReference>
<dbReference type="OrthoDB" id="1742084at2759"/>
<dbReference type="AlphaFoldDB" id="A0A834R6S1"/>
<reference evidence="4" key="2">
    <citation type="submission" date="2020-01" db="EMBL/GenBank/DDBJ databases">
        <authorList>
            <person name="Korhonen P.K.K."/>
            <person name="Guangxu M.G."/>
            <person name="Wang T.W."/>
            <person name="Stroehlein A.J.S."/>
            <person name="Young N.D."/>
            <person name="Ang C.-S.A."/>
            <person name="Fernando D.W.F."/>
            <person name="Lu H.L."/>
            <person name="Taylor S.T."/>
            <person name="Ehtesham M.E.M."/>
            <person name="Najaraj S.H.N."/>
            <person name="Harsha G.H.G."/>
            <person name="Madugundu A.M."/>
            <person name="Renuse S.R."/>
            <person name="Holt D.H."/>
            <person name="Pandey A.P."/>
            <person name="Papenfuss A.P."/>
            <person name="Gasser R.B.G."/>
            <person name="Fischer K.F."/>
        </authorList>
    </citation>
    <scope>NUCLEOTIDE SEQUENCE</scope>
    <source>
        <strain evidence="4">SSS_KF_BRIS2020</strain>
    </source>
</reference>
<evidence type="ECO:0000313" key="4">
    <source>
        <dbReference type="EMBL" id="KAF7490670.1"/>
    </source>
</evidence>
<dbReference type="PANTHER" id="PTHR15398">
    <property type="entry name" value="BROMODOMAIN-CONTAINING PROTEIN 8"/>
    <property type="match status" value="1"/>
</dbReference>
<dbReference type="GO" id="GO:0035267">
    <property type="term" value="C:NuA4 histone acetyltransferase complex"/>
    <property type="evidence" value="ECO:0007669"/>
    <property type="project" value="TreeGrafter"/>
</dbReference>
<name>A0A834R6S1_SARSC</name>
<feature type="region of interest" description="Disordered" evidence="2">
    <location>
        <begin position="253"/>
        <end position="275"/>
    </location>
</feature>
<evidence type="ECO:0000313" key="5">
    <source>
        <dbReference type="EnsemblMetazoa" id="KAF7490670.1"/>
    </source>
</evidence>
<keyword evidence="6" id="KW-1185">Reference proteome</keyword>
<dbReference type="Proteomes" id="UP000070412">
    <property type="component" value="Unassembled WGS sequence"/>
</dbReference>
<proteinExistence type="predicted"/>
<sequence length="586" mass="67517">MNRLRLKQEPVDDWSNREKLALAICVQKLGNQNWGPIVRLLKANFSESNRPTNWFMPKFCALQYNDMLDKIEVPKRKRGERGEDTTQDLIVKHYTSKRLEELETSLKKKFHEIVEVDKTLKILKSRRYDEEFFVKIREEIKEDERKKIENQIALETQLKDREIKLAQISAKFRNSLKPMKIDSPLKDITKETIDVRADKESSAATSIIERSVDECPNEKYKDVEMKVGEMKSEDHTPTVVNVELNEEVSLQTPSKNDEQLIYPKDPSESVTETSDLEVETITDETEIAVPQEIIEQESSSVDETATIESEEVFAKNEAAVPDEKVISNNLLPENIANDEEKSKQETENIGPDLEEKIEEKIKIEQDESLLIENDDSVKVEAFKDFTKIESEDIKDEAITEDESTRSSFVNSNAIVQLPLETIEVQPVVVKEEIRSNVSKKKINVNIIEEKNIESNAVGDSSEKESSDAPSPMDSIYIKTSDITDTDTKWRRKSLLLLKNIQNHQSFPLISKLNQDSEIFNAIHKKITLDTIRNSIHNNQIRTNDELKRDLMILFTNSVLINKNKSEKQQLIKFSKESLNLFETTSK</sequence>
<dbReference type="Gene3D" id="1.20.920.10">
    <property type="entry name" value="Bromodomain-like"/>
    <property type="match status" value="1"/>
</dbReference>
<organism evidence="4">
    <name type="scientific">Sarcoptes scabiei</name>
    <name type="common">Itch mite</name>
    <name type="synonym">Acarus scabiei</name>
    <dbReference type="NCBI Taxonomy" id="52283"/>
    <lineage>
        <taxon>Eukaryota</taxon>
        <taxon>Metazoa</taxon>
        <taxon>Ecdysozoa</taxon>
        <taxon>Arthropoda</taxon>
        <taxon>Chelicerata</taxon>
        <taxon>Arachnida</taxon>
        <taxon>Acari</taxon>
        <taxon>Acariformes</taxon>
        <taxon>Sarcoptiformes</taxon>
        <taxon>Astigmata</taxon>
        <taxon>Psoroptidia</taxon>
        <taxon>Sarcoptoidea</taxon>
        <taxon>Sarcoptidae</taxon>
        <taxon>Sarcoptinae</taxon>
        <taxon>Sarcoptes</taxon>
    </lineage>
</organism>
<accession>A0A834R6S1</accession>
<dbReference type="PANTHER" id="PTHR15398:SF4">
    <property type="entry name" value="BROMODOMAIN-CONTAINING PROTEIN 8 ISOFORM X1"/>
    <property type="match status" value="1"/>
</dbReference>
<feature type="domain" description="Bromo" evidence="3">
    <location>
        <begin position="511"/>
        <end position="570"/>
    </location>
</feature>
<evidence type="ECO:0000256" key="1">
    <source>
        <dbReference type="ARBA" id="ARBA00023117"/>
    </source>
</evidence>